<gene>
    <name evidence="1" type="ORF">DC083_08880</name>
</gene>
<proteinExistence type="predicted"/>
<dbReference type="AlphaFoldDB" id="A0A2U2ACP0"/>
<dbReference type="Proteomes" id="UP000245020">
    <property type="component" value="Unassembled WGS sequence"/>
</dbReference>
<evidence type="ECO:0000313" key="1">
    <source>
        <dbReference type="EMBL" id="PWD80421.1"/>
    </source>
</evidence>
<keyword evidence="2" id="KW-1185">Reference proteome</keyword>
<organism evidence="1 2">
    <name type="scientific">Ignatzschineria ureiclastica</name>
    <dbReference type="NCBI Taxonomy" id="472582"/>
    <lineage>
        <taxon>Bacteria</taxon>
        <taxon>Pseudomonadati</taxon>
        <taxon>Pseudomonadota</taxon>
        <taxon>Gammaproteobacteria</taxon>
        <taxon>Cardiobacteriales</taxon>
        <taxon>Ignatzschineriaceae</taxon>
        <taxon>Ignatzschineria</taxon>
    </lineage>
</organism>
<protein>
    <submittedName>
        <fullName evidence="1">Uncharacterized protein</fullName>
    </submittedName>
</protein>
<accession>A0A2U2ACP0</accession>
<sequence>MVPLLLVGAAAFAAGVFISKFWKQIVKFFQTIYQKLPASVRNKIERYFILIQKIGNGLYKQVVKLYEPLYDTSIGKFFRGLFGRPQYRETVSERIIDDPSEIPAHIRQRVDDYYMADITDEVEEKLELKH</sequence>
<dbReference type="EMBL" id="QEWQ01000006">
    <property type="protein sequence ID" value="PWD80421.1"/>
    <property type="molecule type" value="Genomic_DNA"/>
</dbReference>
<name>A0A2U2ACP0_9GAMM</name>
<comment type="caution">
    <text evidence="1">The sequence shown here is derived from an EMBL/GenBank/DDBJ whole genome shotgun (WGS) entry which is preliminary data.</text>
</comment>
<reference evidence="2" key="1">
    <citation type="submission" date="2018-05" db="EMBL/GenBank/DDBJ databases">
        <title>Ignatzschineria dubaiensis sp. nov., isolated from necrotic foot tissues of dromedaries (Camelus dromedarius) and associated maggots in Dubai, United Arab Emirates.</title>
        <authorList>
            <person name="Tsang C.C."/>
            <person name="Tang J.Y.M."/>
            <person name="Fong J.Y.H."/>
            <person name="Kinne J."/>
            <person name="Lee H.H."/>
            <person name="Joseph M."/>
            <person name="Jose S."/>
            <person name="Schuster R.K."/>
            <person name="Tang Y."/>
            <person name="Sivakumar S."/>
            <person name="Chen J.H.K."/>
            <person name="Teng J.L.L."/>
            <person name="Lau S.K.P."/>
            <person name="Wernery U."/>
            <person name="Woo P.C.Y."/>
        </authorList>
    </citation>
    <scope>NUCLEOTIDE SEQUENCE [LARGE SCALE GENOMIC DNA]</scope>
    <source>
        <strain evidence="2">KCTC 22644</strain>
    </source>
</reference>
<dbReference type="RefSeq" id="WP_109189863.1">
    <property type="nucleotide sequence ID" value="NZ_BMYA01000004.1"/>
</dbReference>
<evidence type="ECO:0000313" key="2">
    <source>
        <dbReference type="Proteomes" id="UP000245020"/>
    </source>
</evidence>